<dbReference type="PRINTS" id="PR00455">
    <property type="entry name" value="HTHTETR"/>
</dbReference>
<evidence type="ECO:0000256" key="3">
    <source>
        <dbReference type="ARBA" id="ARBA00023163"/>
    </source>
</evidence>
<keyword evidence="3" id="KW-0804">Transcription</keyword>
<evidence type="ECO:0000256" key="4">
    <source>
        <dbReference type="PROSITE-ProRule" id="PRU00335"/>
    </source>
</evidence>
<dbReference type="PANTHER" id="PTHR30055">
    <property type="entry name" value="HTH-TYPE TRANSCRIPTIONAL REGULATOR RUTR"/>
    <property type="match status" value="1"/>
</dbReference>
<evidence type="ECO:0000313" key="7">
    <source>
        <dbReference type="Proteomes" id="UP001620295"/>
    </source>
</evidence>
<accession>A0ABW8M220</accession>
<dbReference type="RefSeq" id="WP_358627676.1">
    <property type="nucleotide sequence ID" value="NZ_JBFAEV010000001.1"/>
</dbReference>
<organism evidence="6 7">
    <name type="scientific">Streptomyces milbemycinicus</name>
    <dbReference type="NCBI Taxonomy" id="476552"/>
    <lineage>
        <taxon>Bacteria</taxon>
        <taxon>Bacillati</taxon>
        <taxon>Actinomycetota</taxon>
        <taxon>Actinomycetes</taxon>
        <taxon>Kitasatosporales</taxon>
        <taxon>Streptomycetaceae</taxon>
        <taxon>Streptomyces</taxon>
    </lineage>
</organism>
<keyword evidence="7" id="KW-1185">Reference proteome</keyword>
<dbReference type="InterPro" id="IPR001647">
    <property type="entry name" value="HTH_TetR"/>
</dbReference>
<dbReference type="Proteomes" id="UP001620295">
    <property type="component" value="Unassembled WGS sequence"/>
</dbReference>
<dbReference type="InterPro" id="IPR050109">
    <property type="entry name" value="HTH-type_TetR-like_transc_reg"/>
</dbReference>
<evidence type="ECO:0000256" key="2">
    <source>
        <dbReference type="ARBA" id="ARBA00023125"/>
    </source>
</evidence>
<sequence length="196" mass="21035">MSTEGRPLRADARRNRERILRAARDAFATEGIAIPLDEIARRAGVGPGTVHRHFPTKEALFEAVVREHLERLTHEARGALADTTAGPAFFAFLTKMTAEADAKQDLTEAITGAGGRMSAETEGLAADLRELFDALLTRAQAVGAVRKDVDAADVQAVVVGALVAGRRRGERDRPGRLADMVFDCLLPRGATPEEPG</sequence>
<dbReference type="InterPro" id="IPR009057">
    <property type="entry name" value="Homeodomain-like_sf"/>
</dbReference>
<name>A0ABW8M220_9ACTN</name>
<gene>
    <name evidence="6" type="ORF">ACI2L5_44550</name>
</gene>
<dbReference type="Pfam" id="PF21597">
    <property type="entry name" value="TetR_C_43"/>
    <property type="match status" value="1"/>
</dbReference>
<keyword evidence="1" id="KW-0805">Transcription regulation</keyword>
<feature type="DNA-binding region" description="H-T-H motif" evidence="4">
    <location>
        <begin position="35"/>
        <end position="54"/>
    </location>
</feature>
<dbReference type="InterPro" id="IPR036271">
    <property type="entry name" value="Tet_transcr_reg_TetR-rel_C_sf"/>
</dbReference>
<keyword evidence="2 4" id="KW-0238">DNA-binding</keyword>
<dbReference type="SUPFAM" id="SSF48498">
    <property type="entry name" value="Tetracyclin repressor-like, C-terminal domain"/>
    <property type="match status" value="1"/>
</dbReference>
<protein>
    <submittedName>
        <fullName evidence="6">TetR family transcriptional regulator</fullName>
    </submittedName>
</protein>
<dbReference type="InterPro" id="IPR049445">
    <property type="entry name" value="TetR_SbtR-like_C"/>
</dbReference>
<dbReference type="EMBL" id="JBJDQH010000021">
    <property type="protein sequence ID" value="MFK4271918.1"/>
    <property type="molecule type" value="Genomic_DNA"/>
</dbReference>
<evidence type="ECO:0000256" key="1">
    <source>
        <dbReference type="ARBA" id="ARBA00023015"/>
    </source>
</evidence>
<dbReference type="Pfam" id="PF00440">
    <property type="entry name" value="TetR_N"/>
    <property type="match status" value="1"/>
</dbReference>
<dbReference type="Gene3D" id="1.10.357.10">
    <property type="entry name" value="Tetracycline Repressor, domain 2"/>
    <property type="match status" value="1"/>
</dbReference>
<proteinExistence type="predicted"/>
<dbReference type="PROSITE" id="PS50977">
    <property type="entry name" value="HTH_TETR_2"/>
    <property type="match status" value="1"/>
</dbReference>
<feature type="domain" description="HTH tetR-type" evidence="5">
    <location>
        <begin position="13"/>
        <end position="72"/>
    </location>
</feature>
<reference evidence="6 7" key="1">
    <citation type="submission" date="2024-11" db="EMBL/GenBank/DDBJ databases">
        <title>The Natural Products Discovery Center: Release of the First 8490 Sequenced Strains for Exploring Actinobacteria Biosynthetic Diversity.</title>
        <authorList>
            <person name="Kalkreuter E."/>
            <person name="Kautsar S.A."/>
            <person name="Yang D."/>
            <person name="Bader C.D."/>
            <person name="Teijaro C.N."/>
            <person name="Fluegel L."/>
            <person name="Davis C.M."/>
            <person name="Simpson J.R."/>
            <person name="Lauterbach L."/>
            <person name="Steele A.D."/>
            <person name="Gui C."/>
            <person name="Meng S."/>
            <person name="Li G."/>
            <person name="Viehrig K."/>
            <person name="Ye F."/>
            <person name="Su P."/>
            <person name="Kiefer A.F."/>
            <person name="Nichols A."/>
            <person name="Cepeda A.J."/>
            <person name="Yan W."/>
            <person name="Fan B."/>
            <person name="Jiang Y."/>
            <person name="Adhikari A."/>
            <person name="Zheng C.-J."/>
            <person name="Schuster L."/>
            <person name="Cowan T.M."/>
            <person name="Smanski M.J."/>
            <person name="Chevrette M.G."/>
            <person name="De Carvalho L.P.S."/>
            <person name="Shen B."/>
        </authorList>
    </citation>
    <scope>NUCLEOTIDE SEQUENCE [LARGE SCALE GENOMIC DNA]</scope>
    <source>
        <strain evidence="6 7">NPDC020863</strain>
    </source>
</reference>
<dbReference type="PANTHER" id="PTHR30055:SF234">
    <property type="entry name" value="HTH-TYPE TRANSCRIPTIONAL REGULATOR BETI"/>
    <property type="match status" value="1"/>
</dbReference>
<comment type="caution">
    <text evidence="6">The sequence shown here is derived from an EMBL/GenBank/DDBJ whole genome shotgun (WGS) entry which is preliminary data.</text>
</comment>
<dbReference type="SUPFAM" id="SSF46689">
    <property type="entry name" value="Homeodomain-like"/>
    <property type="match status" value="1"/>
</dbReference>
<evidence type="ECO:0000259" key="5">
    <source>
        <dbReference type="PROSITE" id="PS50977"/>
    </source>
</evidence>
<evidence type="ECO:0000313" key="6">
    <source>
        <dbReference type="EMBL" id="MFK4271918.1"/>
    </source>
</evidence>